<evidence type="ECO:0000256" key="4">
    <source>
        <dbReference type="ARBA" id="ARBA00022980"/>
    </source>
</evidence>
<dbReference type="NCBIfam" id="TIGR03625">
    <property type="entry name" value="L3_bact"/>
    <property type="match status" value="1"/>
</dbReference>
<evidence type="ECO:0000256" key="1">
    <source>
        <dbReference type="ARBA" id="ARBA00004173"/>
    </source>
</evidence>
<dbReference type="STRING" id="78915.A0A4P9XUY4"/>
<evidence type="ECO:0000256" key="8">
    <source>
        <dbReference type="RuleBase" id="RU003905"/>
    </source>
</evidence>
<evidence type="ECO:0000313" key="11">
    <source>
        <dbReference type="Proteomes" id="UP000271241"/>
    </source>
</evidence>
<comment type="subcellular location">
    <subcellularLocation>
        <location evidence="1">Mitochondrion</location>
    </subcellularLocation>
</comment>
<dbReference type="Gene3D" id="2.40.30.10">
    <property type="entry name" value="Translation factors"/>
    <property type="match status" value="2"/>
</dbReference>
<evidence type="ECO:0000256" key="2">
    <source>
        <dbReference type="ARBA" id="ARBA00006540"/>
    </source>
</evidence>
<feature type="region of interest" description="Disordered" evidence="9">
    <location>
        <begin position="1"/>
        <end position="34"/>
    </location>
</feature>
<dbReference type="HAMAP" id="MF_01325_B">
    <property type="entry name" value="Ribosomal_uL3_B"/>
    <property type="match status" value="1"/>
</dbReference>
<dbReference type="GO" id="GO:0003735">
    <property type="term" value="F:structural constituent of ribosome"/>
    <property type="evidence" value="ECO:0007669"/>
    <property type="project" value="InterPro"/>
</dbReference>
<reference evidence="11" key="1">
    <citation type="journal article" date="2018" name="Nat. Microbiol.">
        <title>Leveraging single-cell genomics to expand the fungal tree of life.</title>
        <authorList>
            <person name="Ahrendt S.R."/>
            <person name="Quandt C.A."/>
            <person name="Ciobanu D."/>
            <person name="Clum A."/>
            <person name="Salamov A."/>
            <person name="Andreopoulos B."/>
            <person name="Cheng J.F."/>
            <person name="Woyke T."/>
            <person name="Pelin A."/>
            <person name="Henrissat B."/>
            <person name="Reynolds N.K."/>
            <person name="Benny G.L."/>
            <person name="Smith M.E."/>
            <person name="James T.Y."/>
            <person name="Grigoriev I.V."/>
        </authorList>
    </citation>
    <scope>NUCLEOTIDE SEQUENCE [LARGE SCALE GENOMIC DNA]</scope>
    <source>
        <strain evidence="11">RSA 1356</strain>
    </source>
</reference>
<organism evidence="10 11">
    <name type="scientific">Thamnocephalis sphaerospora</name>
    <dbReference type="NCBI Taxonomy" id="78915"/>
    <lineage>
        <taxon>Eukaryota</taxon>
        <taxon>Fungi</taxon>
        <taxon>Fungi incertae sedis</taxon>
        <taxon>Zoopagomycota</taxon>
        <taxon>Zoopagomycotina</taxon>
        <taxon>Zoopagomycetes</taxon>
        <taxon>Zoopagales</taxon>
        <taxon>Sigmoideomycetaceae</taxon>
        <taxon>Thamnocephalis</taxon>
    </lineage>
</organism>
<evidence type="ECO:0000313" key="10">
    <source>
        <dbReference type="EMBL" id="RKP10067.1"/>
    </source>
</evidence>
<evidence type="ECO:0000256" key="3">
    <source>
        <dbReference type="ARBA" id="ARBA00022946"/>
    </source>
</evidence>
<accession>A0A4P9XUY4</accession>
<dbReference type="FunFam" id="2.40.30.10:FF:000004">
    <property type="entry name" value="50S ribosomal protein L3"/>
    <property type="match status" value="1"/>
</dbReference>
<dbReference type="Proteomes" id="UP000271241">
    <property type="component" value="Unassembled WGS sequence"/>
</dbReference>
<name>A0A4P9XUY4_9FUNG</name>
<dbReference type="InterPro" id="IPR009000">
    <property type="entry name" value="Transl_B-barrel_sf"/>
</dbReference>
<keyword evidence="3" id="KW-0809">Transit peptide</keyword>
<dbReference type="PANTHER" id="PTHR11229:SF8">
    <property type="entry name" value="LARGE RIBOSOMAL SUBUNIT PROTEIN UL3M"/>
    <property type="match status" value="1"/>
</dbReference>
<dbReference type="SUPFAM" id="SSF50447">
    <property type="entry name" value="Translation proteins"/>
    <property type="match status" value="1"/>
</dbReference>
<evidence type="ECO:0000256" key="6">
    <source>
        <dbReference type="ARBA" id="ARBA00023274"/>
    </source>
</evidence>
<dbReference type="AlphaFoldDB" id="A0A4P9XUY4"/>
<keyword evidence="5" id="KW-0496">Mitochondrion</keyword>
<keyword evidence="6 8" id="KW-0687">Ribonucleoprotein</keyword>
<dbReference type="GO" id="GO:0006412">
    <property type="term" value="P:translation"/>
    <property type="evidence" value="ECO:0007669"/>
    <property type="project" value="InterPro"/>
</dbReference>
<gene>
    <name evidence="10" type="ORF">THASP1DRAFT_13376</name>
</gene>
<dbReference type="InterPro" id="IPR019926">
    <property type="entry name" value="Ribosomal_uL3_CS"/>
</dbReference>
<dbReference type="Pfam" id="PF00297">
    <property type="entry name" value="Ribosomal_L3"/>
    <property type="match status" value="1"/>
</dbReference>
<keyword evidence="11" id="KW-1185">Reference proteome</keyword>
<sequence length="293" mass="31532">MSGFLAGRAPITTTAQSQPAAVKEPEATAHAPWTPESRRTGVIALKIGMTALWDEWGVRHPVTVLKLDNVQVIQARPSAEQEGMVKLQLGAVNQLPQRVTKPERGHFAKAGVQPKKYVCEFLVTKDAALPVTTEITAAHFLPGQFVDVTAPTIGKGFAGGMKRHGFKGLRASHGVSLTHRSLGSTGQCQDPGKVFKGKKMAGRMGGKNATMQNLKVMKVDAGLNLLYVRGAVPGHKTQYIRVKDAVKMRGAKPFPADALPPPFPTYLSETDGALPRERIARMSVADPFMPKAN</sequence>
<dbReference type="PANTHER" id="PTHR11229">
    <property type="entry name" value="50S RIBOSOMAL PROTEIN L3"/>
    <property type="match status" value="1"/>
</dbReference>
<protein>
    <recommendedName>
        <fullName evidence="7">Large ribosomal subunit protein uL3m</fullName>
    </recommendedName>
</protein>
<comment type="similarity">
    <text evidence="2 8">Belongs to the universal ribosomal protein uL3 family.</text>
</comment>
<dbReference type="InterPro" id="IPR000597">
    <property type="entry name" value="Ribosomal_uL3"/>
</dbReference>
<dbReference type="OrthoDB" id="274683at2759"/>
<proteinExistence type="inferred from homology"/>
<evidence type="ECO:0000256" key="7">
    <source>
        <dbReference type="ARBA" id="ARBA00035209"/>
    </source>
</evidence>
<evidence type="ECO:0000256" key="9">
    <source>
        <dbReference type="SAM" id="MobiDB-lite"/>
    </source>
</evidence>
<dbReference type="InterPro" id="IPR019927">
    <property type="entry name" value="Ribosomal_uL3_bac/org-type"/>
</dbReference>
<keyword evidence="4 8" id="KW-0689">Ribosomal protein</keyword>
<dbReference type="PROSITE" id="PS00474">
    <property type="entry name" value="RIBOSOMAL_L3"/>
    <property type="match status" value="1"/>
</dbReference>
<dbReference type="GO" id="GO:0005762">
    <property type="term" value="C:mitochondrial large ribosomal subunit"/>
    <property type="evidence" value="ECO:0007669"/>
    <property type="project" value="TreeGrafter"/>
</dbReference>
<evidence type="ECO:0000256" key="5">
    <source>
        <dbReference type="ARBA" id="ARBA00023128"/>
    </source>
</evidence>
<dbReference type="EMBL" id="KZ992472">
    <property type="protein sequence ID" value="RKP10067.1"/>
    <property type="molecule type" value="Genomic_DNA"/>
</dbReference>